<dbReference type="EMBL" id="ADGH01000016">
    <property type="protein sequence ID" value="EHG23961.1"/>
    <property type="molecule type" value="Genomic_DNA"/>
</dbReference>
<dbReference type="Gene3D" id="3.40.50.1820">
    <property type="entry name" value="alpha/beta hydrolase"/>
    <property type="match status" value="1"/>
</dbReference>
<evidence type="ECO:0000256" key="1">
    <source>
        <dbReference type="ARBA" id="ARBA00022801"/>
    </source>
</evidence>
<dbReference type="SUPFAM" id="SSF53474">
    <property type="entry name" value="alpha/beta-Hydrolases"/>
    <property type="match status" value="1"/>
</dbReference>
<keyword evidence="2" id="KW-0732">Signal</keyword>
<keyword evidence="5" id="KW-1185">Reference proteome</keyword>
<proteinExistence type="predicted"/>
<protein>
    <recommendedName>
        <fullName evidence="3">Alpha/beta hydrolase fold-3 domain-containing protein</fullName>
    </recommendedName>
</protein>
<sequence length="330" mass="36090">METWKKYISAIVFICGFAVLPSYAFSAAASQEHGVVLTGEAKQDYIQKEMNALYHPSKNTPAKPWTQPKGWVYEKLAIGDVPVERIAPVKSASQRVILLLHGGGYMGGITDRYRALAVRQATYMDAAEVYCADYRLAPAHVYPAALEDAAAVYRGLLARGIDPSNIIVFGDSSGGNLALELALYLKEQGLPQPALLLLLSPWTDFEYKEGTSRTENFEKDKMLGAGTPFADSVRKPSPYAGSLPLDDPRLSPIHADLSGLPPMLIQTGGYDLLLTEDELLAEKAAADGTPVSLTIYPEMPHVFTLVLPELAESTASLEEMRDFVNRHMQQ</sequence>
<comment type="caution">
    <text evidence="4">The sequence shown here is derived from an EMBL/GenBank/DDBJ whole genome shotgun (WGS) entry which is preliminary data.</text>
</comment>
<dbReference type="PANTHER" id="PTHR48081:SF8">
    <property type="entry name" value="ALPHA_BETA HYDROLASE FOLD-3 DOMAIN-CONTAINING PROTEIN-RELATED"/>
    <property type="match status" value="1"/>
</dbReference>
<keyword evidence="1" id="KW-0378">Hydrolase</keyword>
<evidence type="ECO:0000259" key="3">
    <source>
        <dbReference type="Pfam" id="PF07859"/>
    </source>
</evidence>
<reference evidence="4 5" key="1">
    <citation type="submission" date="2011-08" db="EMBL/GenBank/DDBJ databases">
        <title>The Genome Sequence of Selenomonas noxia F0398.</title>
        <authorList>
            <consortium name="The Broad Institute Genome Sequencing Platform"/>
            <person name="Earl A."/>
            <person name="Ward D."/>
            <person name="Feldgarden M."/>
            <person name="Gevers D."/>
            <person name="Izard J."/>
            <person name="Ganesan A."/>
            <person name="Blanton J.M."/>
            <person name="Baranova O.V."/>
            <person name="Tanner A.C."/>
            <person name="Dewhirst F.E."/>
            <person name="Young S.K."/>
            <person name="Zeng Q."/>
            <person name="Gargeya S."/>
            <person name="Fitzgerald M."/>
            <person name="Haas B."/>
            <person name="Abouelleil A."/>
            <person name="Alvarado L."/>
            <person name="Arachchi H.M."/>
            <person name="Berlin A."/>
            <person name="Brown A."/>
            <person name="Chapman S.B."/>
            <person name="Chen Z."/>
            <person name="Dunbar C."/>
            <person name="Freedman E."/>
            <person name="Gearin G."/>
            <person name="Gellesch M."/>
            <person name="Goldberg J."/>
            <person name="Griggs A."/>
            <person name="Gujja S."/>
            <person name="Heiman D."/>
            <person name="Howarth C."/>
            <person name="Larson L."/>
            <person name="Lui A."/>
            <person name="MacDonald P.J.P."/>
            <person name="Montmayeur A."/>
            <person name="Murphy C."/>
            <person name="Neiman D."/>
            <person name="Pearson M."/>
            <person name="Priest M."/>
            <person name="Roberts A."/>
            <person name="Saif S."/>
            <person name="Shea T."/>
            <person name="Shenoy N."/>
            <person name="Sisk P."/>
            <person name="Stolte C."/>
            <person name="Sykes S."/>
            <person name="Wortman J."/>
            <person name="Nusbaum C."/>
            <person name="Birren B."/>
        </authorList>
    </citation>
    <scope>NUCLEOTIDE SEQUENCE [LARGE SCALE GENOMIC DNA]</scope>
    <source>
        <strain evidence="4 5">F0398</strain>
    </source>
</reference>
<dbReference type="Pfam" id="PF07859">
    <property type="entry name" value="Abhydrolase_3"/>
    <property type="match status" value="1"/>
</dbReference>
<feature type="domain" description="Alpha/beta hydrolase fold-3" evidence="3">
    <location>
        <begin position="98"/>
        <end position="304"/>
    </location>
</feature>
<dbReference type="InterPro" id="IPR013094">
    <property type="entry name" value="AB_hydrolase_3"/>
</dbReference>
<evidence type="ECO:0000256" key="2">
    <source>
        <dbReference type="SAM" id="SignalP"/>
    </source>
</evidence>
<accession>A0ABN0DNR8</accession>
<organism evidence="4 5">
    <name type="scientific">Selenomonas noxia F0398</name>
    <dbReference type="NCBI Taxonomy" id="702437"/>
    <lineage>
        <taxon>Bacteria</taxon>
        <taxon>Bacillati</taxon>
        <taxon>Bacillota</taxon>
        <taxon>Negativicutes</taxon>
        <taxon>Selenomonadales</taxon>
        <taxon>Selenomonadaceae</taxon>
        <taxon>Selenomonas</taxon>
    </lineage>
</organism>
<name>A0ABN0DNR8_9FIRM</name>
<evidence type="ECO:0000313" key="5">
    <source>
        <dbReference type="Proteomes" id="UP000003175"/>
    </source>
</evidence>
<dbReference type="RefSeq" id="WP_006696854.1">
    <property type="nucleotide sequence ID" value="NZ_JH376860.1"/>
</dbReference>
<feature type="chain" id="PRO_5045396122" description="Alpha/beta hydrolase fold-3 domain-containing protein" evidence="2">
    <location>
        <begin position="25"/>
        <end position="330"/>
    </location>
</feature>
<dbReference type="PANTHER" id="PTHR48081">
    <property type="entry name" value="AB HYDROLASE SUPERFAMILY PROTEIN C4A8.06C"/>
    <property type="match status" value="1"/>
</dbReference>
<dbReference type="Proteomes" id="UP000003175">
    <property type="component" value="Unassembled WGS sequence"/>
</dbReference>
<dbReference type="InterPro" id="IPR050300">
    <property type="entry name" value="GDXG_lipolytic_enzyme"/>
</dbReference>
<gene>
    <name evidence="4" type="ORF">HMPREF9432_01635</name>
</gene>
<feature type="signal peptide" evidence="2">
    <location>
        <begin position="1"/>
        <end position="24"/>
    </location>
</feature>
<evidence type="ECO:0000313" key="4">
    <source>
        <dbReference type="EMBL" id="EHG23961.1"/>
    </source>
</evidence>
<dbReference type="InterPro" id="IPR029058">
    <property type="entry name" value="AB_hydrolase_fold"/>
</dbReference>